<evidence type="ECO:0000259" key="2">
    <source>
        <dbReference type="Pfam" id="PF04003"/>
    </source>
</evidence>
<dbReference type="PANTHER" id="PTHR45290:SF3">
    <property type="entry name" value="OS01G0649000 PROTEIN"/>
    <property type="match status" value="1"/>
</dbReference>
<gene>
    <name evidence="3" type="ORF">RHSIM_Rhsim08G0216500</name>
</gene>
<protein>
    <recommendedName>
        <fullName evidence="2">Small-subunit processome Utp12 domain-containing protein</fullName>
    </recommendedName>
</protein>
<feature type="region of interest" description="Disordered" evidence="1">
    <location>
        <begin position="590"/>
        <end position="645"/>
    </location>
</feature>
<comment type="caution">
    <text evidence="3">The sequence shown here is derived from an EMBL/GenBank/DDBJ whole genome shotgun (WGS) entry which is preliminary data.</text>
</comment>
<dbReference type="AlphaFoldDB" id="A0A834GL56"/>
<dbReference type="EMBL" id="WJXA01000008">
    <property type="protein sequence ID" value="KAF7134954.1"/>
    <property type="molecule type" value="Genomic_DNA"/>
</dbReference>
<evidence type="ECO:0000256" key="1">
    <source>
        <dbReference type="SAM" id="MobiDB-lite"/>
    </source>
</evidence>
<sequence>MVMARQKLKSLITCFTPDGGYFAVLSPSGVVKIWNTKSGSLVAEWKQTDAPSEPSISCMACSFIGKKRRKEHGTCLLAVGSIAGEVFAVDFFTGEEKWKSLGCHADGIVGLSFTNRGRILHTVGNDGIASEMNSESGEVVRTFKVSKTHISSSASCDEQLLAIASGKIRIFRWESGKELLKFSADGATEIFFYCLLSQGPVQRVSITHEAKAIVTSGFDEKHLQVWKCDLTSGVVSKGPVLSMRHPSLAFECNNGANGEDGLVVLSVSESGVADMWNLKAITEEEVTPTKVTVRASKGDMDLQNSGIASRLLIMAARLHHLDTEGRVTALIVYGSPDYPRFSLVDVSNPGEDIVITADDETKKTSEIVQGNGLHERVLEEVAVPNQNKKPNKKRAASDLDLADTENLVDYDISRGEPLDGSQTDDDLNEPTMGEKLASLNLLENKEVKSLEEKESSQLAKPPSADSVHVLLKQALHADDRALIINCLFTQNQKVIANSVSMLNPADVLKLLDSLISIIQSRGTVLACAIPWLRSLLLQQASVIMSQESSLVALNSLYQLIESRISTFQPALQLSCCLDLLYAATADDGFDENGTTTPAGLEDTDESEEVDESEDAMDTDQEEGDDREAFNGISDIEGSDDDLGFD</sequence>
<feature type="region of interest" description="Disordered" evidence="1">
    <location>
        <begin position="410"/>
        <end position="431"/>
    </location>
</feature>
<feature type="compositionally biased region" description="Acidic residues" evidence="1">
    <location>
        <begin position="601"/>
        <end position="625"/>
    </location>
</feature>
<dbReference type="InterPro" id="IPR015943">
    <property type="entry name" value="WD40/YVTN_repeat-like_dom_sf"/>
</dbReference>
<dbReference type="PANTHER" id="PTHR45290">
    <property type="entry name" value="OS03G0300300 PROTEIN"/>
    <property type="match status" value="1"/>
</dbReference>
<dbReference type="OrthoDB" id="30195at2759"/>
<feature type="compositionally biased region" description="Acidic residues" evidence="1">
    <location>
        <begin position="636"/>
        <end position="645"/>
    </location>
</feature>
<dbReference type="SMART" id="SM00320">
    <property type="entry name" value="WD40"/>
    <property type="match status" value="5"/>
</dbReference>
<evidence type="ECO:0000313" key="3">
    <source>
        <dbReference type="EMBL" id="KAF7134954.1"/>
    </source>
</evidence>
<dbReference type="SUPFAM" id="SSF50978">
    <property type="entry name" value="WD40 repeat-like"/>
    <property type="match status" value="1"/>
</dbReference>
<feature type="domain" description="Small-subunit processome Utp12" evidence="2">
    <location>
        <begin position="479"/>
        <end position="580"/>
    </location>
</feature>
<organism evidence="3 4">
    <name type="scientific">Rhododendron simsii</name>
    <name type="common">Sims's rhododendron</name>
    <dbReference type="NCBI Taxonomy" id="118357"/>
    <lineage>
        <taxon>Eukaryota</taxon>
        <taxon>Viridiplantae</taxon>
        <taxon>Streptophyta</taxon>
        <taxon>Embryophyta</taxon>
        <taxon>Tracheophyta</taxon>
        <taxon>Spermatophyta</taxon>
        <taxon>Magnoliopsida</taxon>
        <taxon>eudicotyledons</taxon>
        <taxon>Gunneridae</taxon>
        <taxon>Pentapetalae</taxon>
        <taxon>asterids</taxon>
        <taxon>Ericales</taxon>
        <taxon>Ericaceae</taxon>
        <taxon>Ericoideae</taxon>
        <taxon>Rhodoreae</taxon>
        <taxon>Rhododendron</taxon>
    </lineage>
</organism>
<name>A0A834GL56_RHOSS</name>
<accession>A0A834GL56</accession>
<dbReference type="InterPro" id="IPR007148">
    <property type="entry name" value="SSU_processome_Utp12"/>
</dbReference>
<dbReference type="InterPro" id="IPR036322">
    <property type="entry name" value="WD40_repeat_dom_sf"/>
</dbReference>
<evidence type="ECO:0000313" key="4">
    <source>
        <dbReference type="Proteomes" id="UP000626092"/>
    </source>
</evidence>
<dbReference type="Gene3D" id="2.130.10.10">
    <property type="entry name" value="YVTN repeat-like/Quinoprotein amine dehydrogenase"/>
    <property type="match status" value="1"/>
</dbReference>
<reference evidence="3" key="1">
    <citation type="submission" date="2019-11" db="EMBL/GenBank/DDBJ databases">
        <authorList>
            <person name="Liu Y."/>
            <person name="Hou J."/>
            <person name="Li T.-Q."/>
            <person name="Guan C.-H."/>
            <person name="Wu X."/>
            <person name="Wu H.-Z."/>
            <person name="Ling F."/>
            <person name="Zhang R."/>
            <person name="Shi X.-G."/>
            <person name="Ren J.-P."/>
            <person name="Chen E.-F."/>
            <person name="Sun J.-M."/>
        </authorList>
    </citation>
    <scope>NUCLEOTIDE SEQUENCE</scope>
    <source>
        <strain evidence="3">Adult_tree_wgs_1</strain>
        <tissue evidence="3">Leaves</tissue>
    </source>
</reference>
<dbReference type="Pfam" id="PF04003">
    <property type="entry name" value="Utp12"/>
    <property type="match status" value="1"/>
</dbReference>
<proteinExistence type="predicted"/>
<dbReference type="InterPro" id="IPR001680">
    <property type="entry name" value="WD40_rpt"/>
</dbReference>
<keyword evidence="4" id="KW-1185">Reference proteome</keyword>
<dbReference type="Proteomes" id="UP000626092">
    <property type="component" value="Unassembled WGS sequence"/>
</dbReference>